<dbReference type="InterPro" id="IPR021675">
    <property type="entry name" value="DUF3261"/>
</dbReference>
<proteinExistence type="predicted"/>
<protein>
    <submittedName>
        <fullName evidence="1">DUF3261 domain-containing protein</fullName>
    </submittedName>
</protein>
<dbReference type="RefSeq" id="WP_248939870.1">
    <property type="nucleotide sequence ID" value="NZ_JAKIKS010000027.1"/>
</dbReference>
<reference evidence="1 2" key="1">
    <citation type="submission" date="2022-01" db="EMBL/GenBank/DDBJ databases">
        <title>Whole genome-based taxonomy of the Shewanellaceae.</title>
        <authorList>
            <person name="Martin-Rodriguez A.J."/>
        </authorList>
    </citation>
    <scope>NUCLEOTIDE SEQUENCE [LARGE SCALE GENOMIC DNA]</scope>
    <source>
        <strain evidence="1 2">DSM 17177</strain>
    </source>
</reference>
<dbReference type="PROSITE" id="PS51257">
    <property type="entry name" value="PROKAR_LIPOPROTEIN"/>
    <property type="match status" value="1"/>
</dbReference>
<keyword evidence="2" id="KW-1185">Reference proteome</keyword>
<organism evidence="1 2">
    <name type="scientific">Shewanella surugensis</name>
    <dbReference type="NCBI Taxonomy" id="212020"/>
    <lineage>
        <taxon>Bacteria</taxon>
        <taxon>Pseudomonadati</taxon>
        <taxon>Pseudomonadota</taxon>
        <taxon>Gammaproteobacteria</taxon>
        <taxon>Alteromonadales</taxon>
        <taxon>Shewanellaceae</taxon>
        <taxon>Shewanella</taxon>
    </lineage>
</organism>
<gene>
    <name evidence="1" type="ORF">L2764_08920</name>
</gene>
<dbReference type="Proteomes" id="UP001203423">
    <property type="component" value="Unassembled WGS sequence"/>
</dbReference>
<evidence type="ECO:0000313" key="1">
    <source>
        <dbReference type="EMBL" id="MCL1124593.1"/>
    </source>
</evidence>
<comment type="caution">
    <text evidence="1">The sequence shown here is derived from an EMBL/GenBank/DDBJ whole genome shotgun (WGS) entry which is preliminary data.</text>
</comment>
<name>A0ABT0LA51_9GAMM</name>
<dbReference type="Pfam" id="PF11659">
    <property type="entry name" value="DUF3261"/>
    <property type="match status" value="1"/>
</dbReference>
<evidence type="ECO:0000313" key="2">
    <source>
        <dbReference type="Proteomes" id="UP001203423"/>
    </source>
</evidence>
<sequence>MKQHDNIREFLRYGRTISVLLLLLLLSACSQTFDRQTCVSLPQDSRYCLAPLPNQTRSLTQKISIKVGTQQHELMGQLDLTPNSLTLVGLAPLGQPLFTLVYNGKSLSSKQSILLGKQFKAEYLMAMLQLIYWPQAEVNQYLQGAKLKSFSQQVPLCRSNNVNIQAGSITCKEGLQCNATLCKALYNTQKKPPATPILQIQYSQLDPWGSKVELSIPEADFTLTMTPIT</sequence>
<accession>A0ABT0LA51</accession>
<dbReference type="EMBL" id="JAKIKS010000027">
    <property type="protein sequence ID" value="MCL1124593.1"/>
    <property type="molecule type" value="Genomic_DNA"/>
</dbReference>